<reference evidence="2 3" key="1">
    <citation type="submission" date="2018-12" db="EMBL/GenBank/DDBJ databases">
        <title>YIM 101343 draft genome.</title>
        <authorList>
            <person name="Chen X."/>
        </authorList>
    </citation>
    <scope>NUCLEOTIDE SEQUENCE [LARGE SCALE GENOMIC DNA]</scope>
    <source>
        <strain evidence="2 3">YIM 101343</strain>
    </source>
</reference>
<gene>
    <name evidence="2" type="ORF">EAH68_04065</name>
</gene>
<keyword evidence="3" id="KW-1185">Reference proteome</keyword>
<dbReference type="AlphaFoldDB" id="A0A430I0E0"/>
<evidence type="ECO:0000313" key="3">
    <source>
        <dbReference type="Proteomes" id="UP000274907"/>
    </source>
</evidence>
<feature type="transmembrane region" description="Helical" evidence="1">
    <location>
        <begin position="31"/>
        <end position="53"/>
    </location>
</feature>
<proteinExistence type="predicted"/>
<keyword evidence="1" id="KW-0472">Membrane</keyword>
<feature type="transmembrane region" description="Helical" evidence="1">
    <location>
        <begin position="65"/>
        <end position="84"/>
    </location>
</feature>
<dbReference type="RefSeq" id="WP_126120049.1">
    <property type="nucleotide sequence ID" value="NZ_RXHJ01000004.1"/>
</dbReference>
<evidence type="ECO:0000313" key="2">
    <source>
        <dbReference type="EMBL" id="RSZ64783.1"/>
    </source>
</evidence>
<dbReference type="EMBL" id="RXHJ01000004">
    <property type="protein sequence ID" value="RSZ64783.1"/>
    <property type="molecule type" value="Genomic_DNA"/>
</dbReference>
<sequence length="100" mass="10572">MQYFLLAAFAVLAVNFLAAVVLVLRRARRGSWLLVLLLSSTTGAALAVMAGLLFVEPDEHSVDVALVFTALASVSALVAVAVFARRAETQRSGVGERDAL</sequence>
<organism evidence="2 3">
    <name type="scientific">Corynebacterium hylobatis</name>
    <dbReference type="NCBI Taxonomy" id="1859290"/>
    <lineage>
        <taxon>Bacteria</taxon>
        <taxon>Bacillati</taxon>
        <taxon>Actinomycetota</taxon>
        <taxon>Actinomycetes</taxon>
        <taxon>Mycobacteriales</taxon>
        <taxon>Corynebacteriaceae</taxon>
        <taxon>Corynebacterium</taxon>
    </lineage>
</organism>
<keyword evidence="1" id="KW-1133">Transmembrane helix</keyword>
<evidence type="ECO:0000256" key="1">
    <source>
        <dbReference type="SAM" id="Phobius"/>
    </source>
</evidence>
<accession>A0A430I0E0</accession>
<comment type="caution">
    <text evidence="2">The sequence shown here is derived from an EMBL/GenBank/DDBJ whole genome shotgun (WGS) entry which is preliminary data.</text>
</comment>
<protein>
    <submittedName>
        <fullName evidence="2">Uncharacterized protein</fullName>
    </submittedName>
</protein>
<name>A0A430I0E0_9CORY</name>
<dbReference type="Proteomes" id="UP000274907">
    <property type="component" value="Unassembled WGS sequence"/>
</dbReference>
<feature type="transmembrane region" description="Helical" evidence="1">
    <location>
        <begin position="6"/>
        <end position="24"/>
    </location>
</feature>
<keyword evidence="1" id="KW-0812">Transmembrane</keyword>